<dbReference type="PANTHER" id="PTHR39430">
    <property type="entry name" value="MEMBRANE-ASSOCIATED PROTEASE-RELATED"/>
    <property type="match status" value="1"/>
</dbReference>
<keyword evidence="2" id="KW-0472">Membrane</keyword>
<feature type="transmembrane region" description="Helical" evidence="2">
    <location>
        <begin position="69"/>
        <end position="87"/>
    </location>
</feature>
<dbReference type="RefSeq" id="WP_024533118.1">
    <property type="nucleotide sequence ID" value="NZ_JAVIBP010000026.1"/>
</dbReference>
<accession>A0ABU1B322</accession>
<evidence type="ECO:0000256" key="2">
    <source>
        <dbReference type="SAM" id="Phobius"/>
    </source>
</evidence>
<sequence length="234" mass="27022">MKKIYNISIIYTFIMAVGMFVCKHLYNVSYGDEKNIVILFPFLMLLLPFSVITFNKYKKEIKNPFPKYKLFMILFLPVIFISIFTIIQKAELSYSFFITLIGTLLVGINEELVYRGIVFSNAVEEKGIMKGMFISAIIFSLLHAVNILAGLTLLDVIMQLITTFISGLFFAVSYRYTKNIWLLVVFHGLWDYILFSGIGKLYSAVNIMMGVLFVVELIITFVLIRKYKKELNNI</sequence>
<feature type="transmembrane region" description="Helical" evidence="2">
    <location>
        <begin position="7"/>
        <end position="26"/>
    </location>
</feature>
<protein>
    <submittedName>
        <fullName evidence="4">CPBP family intramembrane metalloprotease</fullName>
    </submittedName>
</protein>
<reference evidence="4 5" key="1">
    <citation type="submission" date="2023-08" db="EMBL/GenBank/DDBJ databases">
        <title>Streptococcus ruminantium-associated sheep mastitis outbreak detected in Italy is distinct from bovine isolates.</title>
        <authorList>
            <person name="Rosa M.N."/>
            <person name="Vezina B."/>
            <person name="Tola S."/>
        </authorList>
    </citation>
    <scope>NUCLEOTIDE SEQUENCE [LARGE SCALE GENOMIC DNA]</scope>
    <source>
        <strain evidence="4 5">OM6730</strain>
    </source>
</reference>
<keyword evidence="4" id="KW-0482">Metalloprotease</keyword>
<dbReference type="EMBL" id="JAVIBX010000008">
    <property type="protein sequence ID" value="MDQ8832856.1"/>
    <property type="molecule type" value="Genomic_DNA"/>
</dbReference>
<keyword evidence="5" id="KW-1185">Reference proteome</keyword>
<keyword evidence="4" id="KW-0378">Hydrolase</keyword>
<feature type="transmembrane region" description="Helical" evidence="2">
    <location>
        <begin position="204"/>
        <end position="224"/>
    </location>
</feature>
<comment type="caution">
    <text evidence="4">The sequence shown here is derived from an EMBL/GenBank/DDBJ whole genome shotgun (WGS) entry which is preliminary data.</text>
</comment>
<feature type="transmembrane region" description="Helical" evidence="2">
    <location>
        <begin position="131"/>
        <end position="150"/>
    </location>
</feature>
<comment type="similarity">
    <text evidence="1">Belongs to the UPF0177 family.</text>
</comment>
<evidence type="ECO:0000256" key="1">
    <source>
        <dbReference type="ARBA" id="ARBA00009067"/>
    </source>
</evidence>
<proteinExistence type="inferred from homology"/>
<feature type="domain" description="CAAX prenyl protease 2/Lysostaphin resistance protein A-like" evidence="3">
    <location>
        <begin position="95"/>
        <end position="193"/>
    </location>
</feature>
<dbReference type="Proteomes" id="UP001228446">
    <property type="component" value="Unassembled WGS sequence"/>
</dbReference>
<organism evidence="4 5">
    <name type="scientific">Streptococcus ruminantium</name>
    <dbReference type="NCBI Taxonomy" id="1917441"/>
    <lineage>
        <taxon>Bacteria</taxon>
        <taxon>Bacillati</taxon>
        <taxon>Bacillota</taxon>
        <taxon>Bacilli</taxon>
        <taxon>Lactobacillales</taxon>
        <taxon>Streptococcaceae</taxon>
        <taxon>Streptococcus</taxon>
    </lineage>
</organism>
<name>A0ABU1B322_9STRE</name>
<keyword evidence="2" id="KW-0812">Transmembrane</keyword>
<dbReference type="InterPro" id="IPR003675">
    <property type="entry name" value="Rce1/LyrA-like_dom"/>
</dbReference>
<feature type="transmembrane region" description="Helical" evidence="2">
    <location>
        <begin position="93"/>
        <end position="110"/>
    </location>
</feature>
<dbReference type="Pfam" id="PF02517">
    <property type="entry name" value="Rce1-like"/>
    <property type="match status" value="1"/>
</dbReference>
<dbReference type="GO" id="GO:0008237">
    <property type="term" value="F:metallopeptidase activity"/>
    <property type="evidence" value="ECO:0007669"/>
    <property type="project" value="UniProtKB-KW"/>
</dbReference>
<keyword evidence="4" id="KW-0645">Protease</keyword>
<feature type="transmembrane region" description="Helical" evidence="2">
    <location>
        <begin position="180"/>
        <end position="198"/>
    </location>
</feature>
<evidence type="ECO:0000259" key="3">
    <source>
        <dbReference type="Pfam" id="PF02517"/>
    </source>
</evidence>
<feature type="transmembrane region" description="Helical" evidence="2">
    <location>
        <begin position="156"/>
        <end position="173"/>
    </location>
</feature>
<feature type="transmembrane region" description="Helical" evidence="2">
    <location>
        <begin position="38"/>
        <end position="57"/>
    </location>
</feature>
<keyword evidence="2" id="KW-1133">Transmembrane helix</keyword>
<dbReference type="PANTHER" id="PTHR39430:SF1">
    <property type="entry name" value="PROTEASE"/>
    <property type="match status" value="1"/>
</dbReference>
<evidence type="ECO:0000313" key="5">
    <source>
        <dbReference type="Proteomes" id="UP001228446"/>
    </source>
</evidence>
<evidence type="ECO:0000313" key="4">
    <source>
        <dbReference type="EMBL" id="MDQ8832856.1"/>
    </source>
</evidence>
<gene>
    <name evidence="4" type="ORF">RFF62_03495</name>
</gene>